<reference evidence="1 2" key="1">
    <citation type="submission" date="2017-11" db="EMBL/GenBank/DDBJ databases">
        <title>Genomic Encyclopedia of Archaeal and Bacterial Type Strains, Phase II (KMG-II): From Individual Species to Whole Genera.</title>
        <authorList>
            <person name="Goeker M."/>
        </authorList>
    </citation>
    <scope>NUCLEOTIDE SEQUENCE [LARGE SCALE GENOMIC DNA]</scope>
    <source>
        <strain evidence="1 2">DSM 11115</strain>
    </source>
</reference>
<comment type="caution">
    <text evidence="1">The sequence shown here is derived from an EMBL/GenBank/DDBJ whole genome shotgun (WGS) entry which is preliminary data.</text>
</comment>
<dbReference type="AlphaFoldDB" id="A0A2M9BPF0"/>
<accession>A0A2M9BPF0</accession>
<sequence length="274" mass="30626">MKQLQEYAGAKLTEWDAQNGITSLNEYYAELNAEEREDGTVDFLISQEKLLGVPDEKFASILNTDGVFQVGDEIHKINQHEELIFPAEREDILLKGNWDDPDIKHFPIDYKYVAEDGGGKDVGGKIAKQQGQTITAQRTGNFYGWYEQHQYTDVNGRTLPKTWNDRDTRLVAVQWNVTYYFYASHGVRTKYEYKSRFAGWLWNDASNLAVDGTSSVRRSGSPAFTVGGSSSDTNSSSTSSNLVWIGGRGVSISIVSSVSHHSTIYKGATARLTL</sequence>
<dbReference type="EMBL" id="PGFA01000001">
    <property type="protein sequence ID" value="PJJ59835.1"/>
    <property type="molecule type" value="Genomic_DNA"/>
</dbReference>
<keyword evidence="2" id="KW-1185">Reference proteome</keyword>
<name>A0A2M9BPF0_9BACT</name>
<evidence type="ECO:0000313" key="2">
    <source>
        <dbReference type="Proteomes" id="UP000228535"/>
    </source>
</evidence>
<dbReference type="Proteomes" id="UP000228535">
    <property type="component" value="Unassembled WGS sequence"/>
</dbReference>
<organism evidence="1 2">
    <name type="scientific">Hymenobacter chitinivorans DSM 11115</name>
    <dbReference type="NCBI Taxonomy" id="1121954"/>
    <lineage>
        <taxon>Bacteria</taxon>
        <taxon>Pseudomonadati</taxon>
        <taxon>Bacteroidota</taxon>
        <taxon>Cytophagia</taxon>
        <taxon>Cytophagales</taxon>
        <taxon>Hymenobacteraceae</taxon>
        <taxon>Hymenobacter</taxon>
    </lineage>
</organism>
<evidence type="ECO:0000313" key="1">
    <source>
        <dbReference type="EMBL" id="PJJ59835.1"/>
    </source>
</evidence>
<protein>
    <submittedName>
        <fullName evidence="1">Uncharacterized protein</fullName>
    </submittedName>
</protein>
<proteinExistence type="predicted"/>
<gene>
    <name evidence="1" type="ORF">CLV45_1257</name>
</gene>